<dbReference type="EMBL" id="JAWDGP010006426">
    <property type="protein sequence ID" value="KAK3741452.1"/>
    <property type="molecule type" value="Genomic_DNA"/>
</dbReference>
<dbReference type="Proteomes" id="UP001283361">
    <property type="component" value="Unassembled WGS sequence"/>
</dbReference>
<comment type="caution">
    <text evidence="1">The sequence shown here is derived from an EMBL/GenBank/DDBJ whole genome shotgun (WGS) entry which is preliminary data.</text>
</comment>
<protein>
    <submittedName>
        <fullName evidence="1">Uncharacterized protein</fullName>
    </submittedName>
</protein>
<accession>A0AAE0YDB5</accession>
<proteinExistence type="predicted"/>
<keyword evidence="2" id="KW-1185">Reference proteome</keyword>
<evidence type="ECO:0000313" key="2">
    <source>
        <dbReference type="Proteomes" id="UP001283361"/>
    </source>
</evidence>
<organism evidence="1 2">
    <name type="scientific">Elysia crispata</name>
    <name type="common">lettuce slug</name>
    <dbReference type="NCBI Taxonomy" id="231223"/>
    <lineage>
        <taxon>Eukaryota</taxon>
        <taxon>Metazoa</taxon>
        <taxon>Spiralia</taxon>
        <taxon>Lophotrochozoa</taxon>
        <taxon>Mollusca</taxon>
        <taxon>Gastropoda</taxon>
        <taxon>Heterobranchia</taxon>
        <taxon>Euthyneura</taxon>
        <taxon>Panpulmonata</taxon>
        <taxon>Sacoglossa</taxon>
        <taxon>Placobranchoidea</taxon>
        <taxon>Plakobranchidae</taxon>
        <taxon>Elysia</taxon>
    </lineage>
</organism>
<gene>
    <name evidence="1" type="ORF">RRG08_017581</name>
</gene>
<dbReference type="AlphaFoldDB" id="A0AAE0YDB5"/>
<name>A0AAE0YDB5_9GAST</name>
<evidence type="ECO:0000313" key="1">
    <source>
        <dbReference type="EMBL" id="KAK3741452.1"/>
    </source>
</evidence>
<sequence>MERRGKGLHRLLALKVSRRHRPVTVRDGASHISVSLTRKVLPLQYGLVITVSQSFRPCSEGWWLGLKDLHQISTISPSESGVRVPHCARVWLDTMIGLGTITILSSAQLDSFDACPRRKLPGPGDKVPMLAEG</sequence>
<reference evidence="1" key="1">
    <citation type="journal article" date="2023" name="G3 (Bethesda)">
        <title>A reference genome for the long-term kleptoplast-retaining sea slug Elysia crispata morphotype clarki.</title>
        <authorList>
            <person name="Eastman K.E."/>
            <person name="Pendleton A.L."/>
            <person name="Shaikh M.A."/>
            <person name="Suttiyut T."/>
            <person name="Ogas R."/>
            <person name="Tomko P."/>
            <person name="Gavelis G."/>
            <person name="Widhalm J.R."/>
            <person name="Wisecaver J.H."/>
        </authorList>
    </citation>
    <scope>NUCLEOTIDE SEQUENCE</scope>
    <source>
        <strain evidence="1">ECLA1</strain>
    </source>
</reference>